<dbReference type="Proteomes" id="UP000584374">
    <property type="component" value="Unassembled WGS sequence"/>
</dbReference>
<keyword evidence="2" id="KW-1185">Reference proteome</keyword>
<accession>A0A840Q082</accession>
<dbReference type="EMBL" id="JACHIW010000001">
    <property type="protein sequence ID" value="MBB5155942.1"/>
    <property type="molecule type" value="Genomic_DNA"/>
</dbReference>
<protein>
    <submittedName>
        <fullName evidence="1">Uncharacterized protein</fullName>
    </submittedName>
</protein>
<gene>
    <name evidence="1" type="ORF">BJ970_003476</name>
</gene>
<reference evidence="1 2" key="1">
    <citation type="submission" date="2020-08" db="EMBL/GenBank/DDBJ databases">
        <title>Sequencing the genomes of 1000 actinobacteria strains.</title>
        <authorList>
            <person name="Klenk H.-P."/>
        </authorList>
    </citation>
    <scope>NUCLEOTIDE SEQUENCE [LARGE SCALE GENOMIC DNA]</scope>
    <source>
        <strain evidence="1 2">DSM 45584</strain>
    </source>
</reference>
<evidence type="ECO:0000313" key="1">
    <source>
        <dbReference type="EMBL" id="MBB5155942.1"/>
    </source>
</evidence>
<evidence type="ECO:0000313" key="2">
    <source>
        <dbReference type="Proteomes" id="UP000584374"/>
    </source>
</evidence>
<name>A0A840Q082_9PSEU</name>
<dbReference type="AlphaFoldDB" id="A0A840Q082"/>
<sequence>MTELNKSVRRRLDDLANIAANGDDHAVTEVARSEMPHLVEAVRRLMAEHEPNERGECPACSRLLQRWRRPLRRPKSPCRVYLAARWALFNESPSAARRAAG</sequence>
<proteinExistence type="predicted"/>
<organism evidence="1 2">
    <name type="scientific">Saccharopolyspora phatthalungensis</name>
    <dbReference type="NCBI Taxonomy" id="664693"/>
    <lineage>
        <taxon>Bacteria</taxon>
        <taxon>Bacillati</taxon>
        <taxon>Actinomycetota</taxon>
        <taxon>Actinomycetes</taxon>
        <taxon>Pseudonocardiales</taxon>
        <taxon>Pseudonocardiaceae</taxon>
        <taxon>Saccharopolyspora</taxon>
    </lineage>
</organism>
<comment type="caution">
    <text evidence="1">The sequence shown here is derived from an EMBL/GenBank/DDBJ whole genome shotgun (WGS) entry which is preliminary data.</text>
</comment>